<evidence type="ECO:0000313" key="1">
    <source>
        <dbReference type="EMBL" id="CAF2346272.1"/>
    </source>
</evidence>
<organism evidence="1">
    <name type="scientific">Brassica napus</name>
    <name type="common">Rape</name>
    <dbReference type="NCBI Taxonomy" id="3708"/>
    <lineage>
        <taxon>Eukaryota</taxon>
        <taxon>Viridiplantae</taxon>
        <taxon>Streptophyta</taxon>
        <taxon>Embryophyta</taxon>
        <taxon>Tracheophyta</taxon>
        <taxon>Spermatophyta</taxon>
        <taxon>Magnoliopsida</taxon>
        <taxon>eudicotyledons</taxon>
        <taxon>Gunneridae</taxon>
        <taxon>Pentapetalae</taxon>
        <taxon>rosids</taxon>
        <taxon>malvids</taxon>
        <taxon>Brassicales</taxon>
        <taxon>Brassicaceae</taxon>
        <taxon>Brassiceae</taxon>
        <taxon>Brassica</taxon>
    </lineage>
</organism>
<gene>
    <name evidence="1" type="ORF">DARMORV10_A10P23430.1</name>
</gene>
<reference evidence="1" key="1">
    <citation type="submission" date="2021-01" db="EMBL/GenBank/DDBJ databases">
        <authorList>
            <consortium name="Genoscope - CEA"/>
            <person name="William W."/>
        </authorList>
    </citation>
    <scope>NUCLEOTIDE SEQUENCE</scope>
</reference>
<sequence length="78" mass="9139">MNILFPTYIYLCFKILEKNLRKEKQIHNSAIHSSPAPFSSITVDDKLPQRSNFVIRVWVRSVSVILTLILISRCMYQI</sequence>
<dbReference type="AlphaFoldDB" id="A0A817BPN9"/>
<name>A0A817BPN9_BRANA</name>
<accession>A0A817BPN9</accession>
<dbReference type="EMBL" id="HG994364">
    <property type="protein sequence ID" value="CAF2346272.1"/>
    <property type="molecule type" value="Genomic_DNA"/>
</dbReference>
<protein>
    <submittedName>
        <fullName evidence="1">(rape) hypothetical protein</fullName>
    </submittedName>
</protein>
<dbReference type="Proteomes" id="UP001295469">
    <property type="component" value="Chromosome A10"/>
</dbReference>
<proteinExistence type="predicted"/>